<dbReference type="RefSeq" id="WP_271434535.1">
    <property type="nucleotide sequence ID" value="NZ_CP073355.1"/>
</dbReference>
<evidence type="ECO:0000313" key="2">
    <source>
        <dbReference type="Proteomes" id="UP001056539"/>
    </source>
</evidence>
<organism evidence="1 2">
    <name type="scientific">Thermospira aquatica</name>
    <dbReference type="NCBI Taxonomy" id="2828656"/>
    <lineage>
        <taxon>Bacteria</taxon>
        <taxon>Pseudomonadati</taxon>
        <taxon>Spirochaetota</taxon>
        <taxon>Spirochaetia</taxon>
        <taxon>Brevinematales</taxon>
        <taxon>Thermospiraceae</taxon>
        <taxon>Thermospira</taxon>
    </lineage>
</organism>
<dbReference type="EMBL" id="CP073355">
    <property type="protein sequence ID" value="URA09406.1"/>
    <property type="molecule type" value="Genomic_DNA"/>
</dbReference>
<name>A0AAX3BBD6_9SPIR</name>
<reference evidence="1" key="2">
    <citation type="submission" date="2022-06" db="EMBL/GenBank/DDBJ databases">
        <title>Thermospira aquatica gen. nov., sp. nov.</title>
        <authorList>
            <person name="Ben Ali Gam Z."/>
            <person name="Labat M."/>
        </authorList>
    </citation>
    <scope>NUCLEOTIDE SEQUENCE</scope>
    <source>
        <strain evidence="1">F1F22</strain>
    </source>
</reference>
<proteinExistence type="predicted"/>
<keyword evidence="2" id="KW-1185">Reference proteome</keyword>
<accession>A0AAX3BBD6</accession>
<dbReference type="KEGG" id="taqu:KDW03_07880"/>
<evidence type="ECO:0000313" key="1">
    <source>
        <dbReference type="EMBL" id="URA09406.1"/>
    </source>
</evidence>
<gene>
    <name evidence="1" type="ORF">KDW03_07880</name>
</gene>
<protein>
    <submittedName>
        <fullName evidence="1">Uncharacterized protein</fullName>
    </submittedName>
</protein>
<dbReference type="AlphaFoldDB" id="A0AAX3BBD6"/>
<reference evidence="1" key="1">
    <citation type="submission" date="2021-04" db="EMBL/GenBank/DDBJ databases">
        <authorList>
            <person name="Postec A."/>
        </authorList>
    </citation>
    <scope>NUCLEOTIDE SEQUENCE</scope>
    <source>
        <strain evidence="1">F1F22</strain>
    </source>
</reference>
<dbReference type="Proteomes" id="UP001056539">
    <property type="component" value="Chromosome"/>
</dbReference>
<sequence>MVGSWAGSWAGNIFGGNNWFTVGIEMGVQRMTEGVVESSFMVGAKVYDFKAGKLRDDWASFIGKSILESGMIGFVSGFTTGMIGSALGGTYTNGSFVFLDKKSSKALGKEVYLFYGDKLDNFANTIGSIAGEAVHYAWGGNFRISLASDVGMAFTHDGQIVNDTSGGIGLVNLVDAIGSLNYVGFQYKNVHGGDEGLSRISYVNMGYLSGDDFGMKTSMDIINGKKSLLFDLEEEGHYGEAGEDTIHLNKKAITENTAEGLLFYTSTVVREGVLIDSGLVGKDRMTAYARELGATGIQKMVLDNQQGILGVDVYDGSSEYSKVANLIAYATETGDLSLFNWESGNDGLIKELGLI</sequence>